<keyword evidence="5" id="KW-0812">Transmembrane</keyword>
<evidence type="ECO:0000256" key="4">
    <source>
        <dbReference type="ARBA" id="ARBA00022452"/>
    </source>
</evidence>
<evidence type="ECO:0000256" key="5">
    <source>
        <dbReference type="ARBA" id="ARBA00022692"/>
    </source>
</evidence>
<dbReference type="Gene3D" id="1.20.1600.10">
    <property type="entry name" value="Outer membrane efflux proteins (OEP)"/>
    <property type="match status" value="1"/>
</dbReference>
<keyword evidence="6" id="KW-0472">Membrane</keyword>
<dbReference type="InterPro" id="IPR051906">
    <property type="entry name" value="TolC-like"/>
</dbReference>
<dbReference type="PANTHER" id="PTHR30026:SF20">
    <property type="entry name" value="OUTER MEMBRANE PROTEIN TOLC"/>
    <property type="match status" value="1"/>
</dbReference>
<dbReference type="InterPro" id="IPR003423">
    <property type="entry name" value="OMP_efflux"/>
</dbReference>
<dbReference type="Proteomes" id="UP000503264">
    <property type="component" value="Chromosome"/>
</dbReference>
<dbReference type="SUPFAM" id="SSF56954">
    <property type="entry name" value="Outer membrane efflux proteins (OEP)"/>
    <property type="match status" value="1"/>
</dbReference>
<evidence type="ECO:0000313" key="11">
    <source>
        <dbReference type="Proteomes" id="UP000503264"/>
    </source>
</evidence>
<evidence type="ECO:0000256" key="9">
    <source>
        <dbReference type="SAM" id="SignalP"/>
    </source>
</evidence>
<sequence length="425" mass="48175">MYKILILFLLPVFSLATQLSELLNALNSSTPVKIKEYNVKRASLAKEALARSYMPSLSVEGGYSSYSDDRGFSTPKESLKAVLKLEFMLYDGGAREARIDALKFNENAQELRSSEFKNELAYECVALYFTALNLNEILEAKNAQVKYLLEAKNRLDGFMRAGLASIDESEAVKAQYLLALSELDEIKTRLENVLLQIELLTDIKDIKPQKSKIDDVNFNTLSQNSEILALKQELNSALSGEKEAFSSYLPQIFLQNRYLIYKNNYDYGYLSSNSKAFSPYLKELLNEKKQDTNEFMIGFSWKIFDFGSSYKQIQISRIKTQQLALNLAYKQSQNITELKSIQNEIKSLKSRIKALEASKQAALKSLEVNAQKYKAGLVGYSEFLAATSRSFEASSNLSVSQNELEIKKARYFYKNGDDIASKVVR</sequence>
<keyword evidence="7" id="KW-0998">Cell outer membrane</keyword>
<evidence type="ECO:0000256" key="3">
    <source>
        <dbReference type="ARBA" id="ARBA00022448"/>
    </source>
</evidence>
<dbReference type="Pfam" id="PF02321">
    <property type="entry name" value="OEP"/>
    <property type="match status" value="2"/>
</dbReference>
<protein>
    <submittedName>
        <fullName evidence="10">Type I secretion system, outer membrane protein, TolC family</fullName>
    </submittedName>
</protein>
<comment type="similarity">
    <text evidence="2">Belongs to the outer membrane factor (OMF) (TC 1.B.17) family.</text>
</comment>
<accession>A0A6G5QH60</accession>
<dbReference type="GO" id="GO:1990281">
    <property type="term" value="C:efflux pump complex"/>
    <property type="evidence" value="ECO:0007669"/>
    <property type="project" value="TreeGrafter"/>
</dbReference>
<dbReference type="GO" id="GO:0015562">
    <property type="term" value="F:efflux transmembrane transporter activity"/>
    <property type="evidence" value="ECO:0007669"/>
    <property type="project" value="InterPro"/>
</dbReference>
<comment type="subcellular location">
    <subcellularLocation>
        <location evidence="1">Cell outer membrane</location>
    </subcellularLocation>
</comment>
<dbReference type="PANTHER" id="PTHR30026">
    <property type="entry name" value="OUTER MEMBRANE PROTEIN TOLC"/>
    <property type="match status" value="1"/>
</dbReference>
<feature type="coiled-coil region" evidence="8">
    <location>
        <begin position="338"/>
        <end position="365"/>
    </location>
</feature>
<keyword evidence="9" id="KW-0732">Signal</keyword>
<dbReference type="GO" id="GO:0015288">
    <property type="term" value="F:porin activity"/>
    <property type="evidence" value="ECO:0007669"/>
    <property type="project" value="TreeGrafter"/>
</dbReference>
<evidence type="ECO:0000313" key="10">
    <source>
        <dbReference type="EMBL" id="QCD45018.1"/>
    </source>
</evidence>
<keyword evidence="4" id="KW-1134">Transmembrane beta strand</keyword>
<dbReference type="GO" id="GO:0009279">
    <property type="term" value="C:cell outer membrane"/>
    <property type="evidence" value="ECO:0007669"/>
    <property type="project" value="UniProtKB-SubCell"/>
</dbReference>
<keyword evidence="11" id="KW-1185">Reference proteome</keyword>
<name>A0A6G5QH60_9BACT</name>
<dbReference type="EMBL" id="CP012542">
    <property type="protein sequence ID" value="QCD45018.1"/>
    <property type="molecule type" value="Genomic_DNA"/>
</dbReference>
<reference evidence="10 11" key="1">
    <citation type="submission" date="2016-07" db="EMBL/GenBank/DDBJ databases">
        <title>Comparative genomics of the Campylobacter concisus group.</title>
        <authorList>
            <person name="Miller W.G."/>
            <person name="Yee E."/>
            <person name="Chapman M.H."/>
            <person name="Huynh S."/>
            <person name="Bono J.L."/>
            <person name="On S.L.W."/>
            <person name="StLeger J."/>
            <person name="Foster G."/>
            <person name="Parker C.T."/>
        </authorList>
    </citation>
    <scope>NUCLEOTIDE SEQUENCE [LARGE SCALE GENOMIC DNA]</scope>
    <source>
        <strain evidence="10 11">CCUG 21559</strain>
    </source>
</reference>
<organism evidence="10 11">
    <name type="scientific">Campylobacter mucosalis CCUG 21559</name>
    <dbReference type="NCBI Taxonomy" id="1032067"/>
    <lineage>
        <taxon>Bacteria</taxon>
        <taxon>Pseudomonadati</taxon>
        <taxon>Campylobacterota</taxon>
        <taxon>Epsilonproteobacteria</taxon>
        <taxon>Campylobacterales</taxon>
        <taxon>Campylobacteraceae</taxon>
        <taxon>Campylobacter</taxon>
    </lineage>
</organism>
<proteinExistence type="inferred from homology"/>
<evidence type="ECO:0000256" key="7">
    <source>
        <dbReference type="ARBA" id="ARBA00023237"/>
    </source>
</evidence>
<keyword evidence="8" id="KW-0175">Coiled coil</keyword>
<keyword evidence="3" id="KW-0813">Transport</keyword>
<dbReference type="AlphaFoldDB" id="A0A6G5QH60"/>
<feature type="signal peptide" evidence="9">
    <location>
        <begin position="1"/>
        <end position="19"/>
    </location>
</feature>
<gene>
    <name evidence="10" type="ORF">CMUC_1253</name>
</gene>
<dbReference type="RefSeq" id="WP_171993905.1">
    <property type="nucleotide sequence ID" value="NZ_CP012542.1"/>
</dbReference>
<evidence type="ECO:0000256" key="2">
    <source>
        <dbReference type="ARBA" id="ARBA00007613"/>
    </source>
</evidence>
<evidence type="ECO:0000256" key="8">
    <source>
        <dbReference type="SAM" id="Coils"/>
    </source>
</evidence>
<evidence type="ECO:0000256" key="6">
    <source>
        <dbReference type="ARBA" id="ARBA00023136"/>
    </source>
</evidence>
<evidence type="ECO:0000256" key="1">
    <source>
        <dbReference type="ARBA" id="ARBA00004442"/>
    </source>
</evidence>
<feature type="chain" id="PRO_5026100004" evidence="9">
    <location>
        <begin position="20"/>
        <end position="425"/>
    </location>
</feature>